<name>A0A1I8F8Q1_9PLAT</name>
<accession>A0A1I8F8Q1</accession>
<evidence type="ECO:0000313" key="1">
    <source>
        <dbReference type="Proteomes" id="UP000095280"/>
    </source>
</evidence>
<reference evidence="2" key="1">
    <citation type="submission" date="2016-11" db="UniProtKB">
        <authorList>
            <consortium name="WormBaseParasite"/>
        </authorList>
    </citation>
    <scope>IDENTIFICATION</scope>
</reference>
<dbReference type="AlphaFoldDB" id="A0A1I8F8Q1"/>
<sequence length="397" mass="44617">SDQGFKCSWPFIEHPNWKVSKDLKLSEVRYHDKKQLVNSGEIFYRLPSFSFHGPGHCSRAPGGRYSTRRKYYEPLASEVKAYSAEMGSTVQKTALDRAVFDCQEVPDFAVSIVLAMLDPLSLSLLLRCGAARLRKRHADAGLRDLPVVLMYNQTAREMSSMIASQLPILACLSKLHHLLHAVVRHCRSLVKICLLIYGLSIIVYLWMCLQQIRFLFLKSFETRREQAMSTPDTLLYESNIICLPAASGHCCTPPPGLIRRVHSLPVANRAGFRRKRVFVPRFPTQRPATTYTVLAKPHALRPRVHSRTEVANVSRRFRPRPKESLSAAFDLLQQGLRSGLQAGITCHYGMLEQGDELSHASLKALYLSLISIGPAWLGGRQVVATAHAATRQSNDED</sequence>
<dbReference type="Proteomes" id="UP000095280">
    <property type="component" value="Unplaced"/>
</dbReference>
<protein>
    <submittedName>
        <fullName evidence="2">DUF4757 domain-containing protein</fullName>
    </submittedName>
</protein>
<evidence type="ECO:0000313" key="2">
    <source>
        <dbReference type="WBParaSite" id="maker-unitig_23432-snap-gene-0.2-mRNA-1"/>
    </source>
</evidence>
<proteinExistence type="predicted"/>
<keyword evidence="1" id="KW-1185">Reference proteome</keyword>
<dbReference type="WBParaSite" id="maker-unitig_23432-snap-gene-0.2-mRNA-1">
    <property type="protein sequence ID" value="maker-unitig_23432-snap-gene-0.2-mRNA-1"/>
    <property type="gene ID" value="maker-unitig_23432-snap-gene-0.2"/>
</dbReference>
<organism evidence="1 2">
    <name type="scientific">Macrostomum lignano</name>
    <dbReference type="NCBI Taxonomy" id="282301"/>
    <lineage>
        <taxon>Eukaryota</taxon>
        <taxon>Metazoa</taxon>
        <taxon>Spiralia</taxon>
        <taxon>Lophotrochozoa</taxon>
        <taxon>Platyhelminthes</taxon>
        <taxon>Rhabditophora</taxon>
        <taxon>Macrostomorpha</taxon>
        <taxon>Macrostomida</taxon>
        <taxon>Macrostomidae</taxon>
        <taxon>Macrostomum</taxon>
    </lineage>
</organism>